<proteinExistence type="predicted"/>
<sequence length="46" mass="5022">MTEFELNGYTYRTNADASRVEAKDPAGWHVTGSLRVILAARAVLGI</sequence>
<keyword evidence="2" id="KW-1185">Reference proteome</keyword>
<dbReference type="Proteomes" id="UP000301424">
    <property type="component" value="Segment"/>
</dbReference>
<name>A0A482MK32_9CAUD</name>
<gene>
    <name evidence="1" type="ORF">BcepSauron_007</name>
</gene>
<protein>
    <submittedName>
        <fullName evidence="1">Uncharacterized protein</fullName>
    </submittedName>
</protein>
<accession>A0A482MK32</accession>
<organism evidence="1 2">
    <name type="scientific">Burkholderia phage BcepSauron</name>
    <dbReference type="NCBI Taxonomy" id="2530033"/>
    <lineage>
        <taxon>Viruses</taxon>
        <taxon>Duplodnaviria</taxon>
        <taxon>Heunggongvirae</taxon>
        <taxon>Uroviricota</taxon>
        <taxon>Caudoviricetes</taxon>
        <taxon>Sarumanvirus</taxon>
        <taxon>Sarumanvirus bcepsauron</taxon>
    </lineage>
</organism>
<reference evidence="1 2" key="1">
    <citation type="submission" date="2019-02" db="EMBL/GenBank/DDBJ databases">
        <title>Complete genome sequence of Burkholderia cenocepacia phage BcepSauron.</title>
        <authorList>
            <person name="Park K."/>
            <person name="Gonzalez C."/>
            <person name="Liu M."/>
            <person name="Gill J."/>
        </authorList>
    </citation>
    <scope>NUCLEOTIDE SEQUENCE [LARGE SCALE GENOMIC DNA]</scope>
</reference>
<evidence type="ECO:0000313" key="2">
    <source>
        <dbReference type="Proteomes" id="UP000301424"/>
    </source>
</evidence>
<dbReference type="EMBL" id="MK552141">
    <property type="protein sequence ID" value="QBQ74387.1"/>
    <property type="molecule type" value="Genomic_DNA"/>
</dbReference>
<evidence type="ECO:0000313" key="1">
    <source>
        <dbReference type="EMBL" id="QBQ74387.1"/>
    </source>
</evidence>